<dbReference type="EMBL" id="JAJEQF010000029">
    <property type="protein sequence ID" value="MCC2168175.1"/>
    <property type="molecule type" value="Genomic_DNA"/>
</dbReference>
<dbReference type="SUPFAM" id="SSF53098">
    <property type="entry name" value="Ribonuclease H-like"/>
    <property type="match status" value="1"/>
</dbReference>
<evidence type="ECO:0000259" key="2">
    <source>
        <dbReference type="PROSITE" id="PS50994"/>
    </source>
</evidence>
<name>A0AAE3AWM8_9FIRM</name>
<dbReference type="GO" id="GO:0015074">
    <property type="term" value="P:DNA integration"/>
    <property type="evidence" value="ECO:0007669"/>
    <property type="project" value="InterPro"/>
</dbReference>
<dbReference type="InterPro" id="IPR009004">
    <property type="entry name" value="Transposase_Mu_C"/>
</dbReference>
<proteinExistence type="predicted"/>
<dbReference type="RefSeq" id="WP_308728526.1">
    <property type="nucleotide sequence ID" value="NZ_JAJEQF010000029.1"/>
</dbReference>
<evidence type="ECO:0000256" key="1">
    <source>
        <dbReference type="SAM" id="Coils"/>
    </source>
</evidence>
<sequence>MEYLTVPEYAELRGCSRQNVLTLIKNGKLVAEKTEGALGGGTGGISYRIPLAACEPKVQKKYINRQKKLNPPPPEPKPKLQAVTLEEMSREERQEVAKWKNILDEWKEYREMGGPKKERDEEFVDYISKKYPEFHFSVRILQRQAQALREQGEAALIDRRGKHKNHHRAIPPEVFDIFSSYYLDESQKTVAKCMRMTETWIRHEGKEAEYLPLAASNTFTREIMRSIPPAVVVYCRQGEKALKDKMLPFIRRKYDEADFYSNDIWVCDNHTFDVFVNDGEHKKPVRVYLTAFQDVRSRKFMGWYVTMNPCSDATLIALRRGIEKYGIPKQILSDNGREFLTFDIGGRGFRKAAATTEHEAPTILDNLGIEFRTAMVRNARAKIIERAFRDVKEDFSRMFEGYTGGTIMERPERLKKTGKDAENFTMLPEFVQFVDKYIEGIFNKHKHNGVGMRERNPDQVYADCLVEKRVATTDQLNLMMLRNTRMQKVGREGVFLKLHGQKIPYNSQELNFYHFGEKVYLRYDPDNLQEVRVYDEQDRFLCTAAQVASLSYFAKKEEVAAAMKEQRKYERTVKEWKEQNVKQAQNELELLMWEAEQNQEEGGEQPNAKIIELKQAQEKRLAQAVGGEQAESIDYTDAVRRLREAKEG</sequence>
<dbReference type="Pfam" id="PF09039">
    <property type="entry name" value="HTH_Tnp_Mu_2"/>
    <property type="match status" value="1"/>
</dbReference>
<evidence type="ECO:0000313" key="3">
    <source>
        <dbReference type="EMBL" id="MCC2168175.1"/>
    </source>
</evidence>
<dbReference type="InterPro" id="IPR036397">
    <property type="entry name" value="RNaseH_sf"/>
</dbReference>
<dbReference type="Pfam" id="PF09299">
    <property type="entry name" value="Mu-transpos_C"/>
    <property type="match status" value="1"/>
</dbReference>
<evidence type="ECO:0000313" key="4">
    <source>
        <dbReference type="Proteomes" id="UP001199355"/>
    </source>
</evidence>
<comment type="caution">
    <text evidence="3">The sequence shown here is derived from an EMBL/GenBank/DDBJ whole genome shotgun (WGS) entry which is preliminary data.</text>
</comment>
<accession>A0AAE3AWM8</accession>
<gene>
    <name evidence="3" type="ORF">LKD45_10835</name>
</gene>
<dbReference type="SUPFAM" id="SSF50610">
    <property type="entry name" value="mu transposase, C-terminal domain"/>
    <property type="match status" value="1"/>
</dbReference>
<dbReference type="InterPro" id="IPR015378">
    <property type="entry name" value="Transposase-like_Mu_C"/>
</dbReference>
<feature type="coiled-coil region" evidence="1">
    <location>
        <begin position="559"/>
        <end position="601"/>
    </location>
</feature>
<feature type="domain" description="Integrase catalytic" evidence="2">
    <location>
        <begin position="244"/>
        <end position="465"/>
    </location>
</feature>
<dbReference type="Gene3D" id="1.10.10.60">
    <property type="entry name" value="Homeodomain-like"/>
    <property type="match status" value="1"/>
</dbReference>
<dbReference type="PROSITE" id="PS50994">
    <property type="entry name" value="INTEGRASE"/>
    <property type="match status" value="1"/>
</dbReference>
<dbReference type="AlphaFoldDB" id="A0AAE3AWM8"/>
<dbReference type="Proteomes" id="UP001199355">
    <property type="component" value="Unassembled WGS sequence"/>
</dbReference>
<keyword evidence="4" id="KW-1185">Reference proteome</keyword>
<dbReference type="Pfam" id="PF00665">
    <property type="entry name" value="rve"/>
    <property type="match status" value="1"/>
</dbReference>
<organism evidence="3 4">
    <name type="scientific">Gallintestinimicrobium propionicum</name>
    <dbReference type="NCBI Taxonomy" id="2981770"/>
    <lineage>
        <taxon>Bacteria</taxon>
        <taxon>Bacillati</taxon>
        <taxon>Bacillota</taxon>
        <taxon>Clostridia</taxon>
        <taxon>Lachnospirales</taxon>
        <taxon>Lachnospiraceae</taxon>
        <taxon>Gallintestinimicrobium</taxon>
    </lineage>
</organism>
<reference evidence="3 4" key="1">
    <citation type="submission" date="2021-10" db="EMBL/GenBank/DDBJ databases">
        <title>Anaerobic single-cell dispensing facilitates the cultivation of human gut bacteria.</title>
        <authorList>
            <person name="Afrizal A."/>
        </authorList>
    </citation>
    <scope>NUCLEOTIDE SEQUENCE [LARGE SCALE GENOMIC DNA]</scope>
    <source>
        <strain evidence="3 4">CLA-AA-H244</strain>
    </source>
</reference>
<dbReference type="Gene3D" id="3.30.420.10">
    <property type="entry name" value="Ribonuclease H-like superfamily/Ribonuclease H"/>
    <property type="match status" value="1"/>
</dbReference>
<dbReference type="Gene3D" id="2.30.30.130">
    <property type="entry name" value="Transposase, Mu, C-terminal"/>
    <property type="match status" value="1"/>
</dbReference>
<protein>
    <submittedName>
        <fullName evidence="3">Mu transposase C-terminal domain-containing protein</fullName>
    </submittedName>
</protein>
<dbReference type="InterPro" id="IPR012337">
    <property type="entry name" value="RNaseH-like_sf"/>
</dbReference>
<dbReference type="InterPro" id="IPR015126">
    <property type="entry name" value="Mu_I-gamma"/>
</dbReference>
<dbReference type="InterPro" id="IPR001584">
    <property type="entry name" value="Integrase_cat-core"/>
</dbReference>
<keyword evidence="1" id="KW-0175">Coiled coil</keyword>
<dbReference type="GO" id="GO:0003676">
    <property type="term" value="F:nucleic acid binding"/>
    <property type="evidence" value="ECO:0007669"/>
    <property type="project" value="InterPro"/>
</dbReference>